<evidence type="ECO:0000313" key="8">
    <source>
        <dbReference type="EMBL" id="QNO47879.1"/>
    </source>
</evidence>
<proteinExistence type="predicted"/>
<name>A0A7G9Y8I3_9EURY</name>
<dbReference type="PANTHER" id="PTHR39418">
    <property type="entry name" value="DEHYDROGENASE-RELATED"/>
    <property type="match status" value="1"/>
</dbReference>
<evidence type="ECO:0000256" key="3">
    <source>
        <dbReference type="ARBA" id="ARBA00022833"/>
    </source>
</evidence>
<dbReference type="InterPro" id="IPR053194">
    <property type="entry name" value="tRNA_methyltr_O"/>
</dbReference>
<reference evidence="6" key="1">
    <citation type="submission" date="2020-06" db="EMBL/GenBank/DDBJ databases">
        <title>Unique genomic features of the anaerobic methanotrophic archaea.</title>
        <authorList>
            <person name="Chadwick G.L."/>
            <person name="Skennerton C.T."/>
            <person name="Laso-Perez R."/>
            <person name="Leu A.O."/>
            <person name="Speth D.R."/>
            <person name="Yu H."/>
            <person name="Morgan-Lang C."/>
            <person name="Hatzenpichler R."/>
            <person name="Goudeau D."/>
            <person name="Malmstrom R."/>
            <person name="Brazelton W.J."/>
            <person name="Woyke T."/>
            <person name="Hallam S.J."/>
            <person name="Tyson G.W."/>
            <person name="Wegener G."/>
            <person name="Boetius A."/>
            <person name="Orphan V."/>
        </authorList>
    </citation>
    <scope>NUCLEOTIDE SEQUENCE</scope>
</reference>
<feature type="domain" description="Formylmethanofuran dehydrogenase subunit E" evidence="5">
    <location>
        <begin position="16"/>
        <end position="150"/>
    </location>
</feature>
<keyword evidence="2" id="KW-0863">Zinc-finger</keyword>
<evidence type="ECO:0000259" key="4">
    <source>
        <dbReference type="Pfam" id="PF01258"/>
    </source>
</evidence>
<evidence type="ECO:0000256" key="2">
    <source>
        <dbReference type="ARBA" id="ARBA00022771"/>
    </source>
</evidence>
<dbReference type="Gene3D" id="3.30.1330.130">
    <property type="match status" value="1"/>
</dbReference>
<dbReference type="PIRSF" id="PIRSF006578">
    <property type="entry name" value="FwdE"/>
    <property type="match status" value="1"/>
</dbReference>
<dbReference type="InterPro" id="IPR000962">
    <property type="entry name" value="Znf_DskA_TraR"/>
</dbReference>
<dbReference type="InterPro" id="IPR026328">
    <property type="entry name" value="FmdE"/>
</dbReference>
<accession>A0A7G9Y8I3</accession>
<dbReference type="GO" id="GO:0008270">
    <property type="term" value="F:zinc ion binding"/>
    <property type="evidence" value="ECO:0007669"/>
    <property type="project" value="UniProtKB-KW"/>
</dbReference>
<dbReference type="EMBL" id="MT630952">
    <property type="protein sequence ID" value="QNO44317.1"/>
    <property type="molecule type" value="Genomic_DNA"/>
</dbReference>
<dbReference type="InterPro" id="IPR003814">
    <property type="entry name" value="FmdEsu_dom"/>
</dbReference>
<dbReference type="AlphaFoldDB" id="A0A7G9Y8I3"/>
<dbReference type="PANTHER" id="PTHR39418:SF1">
    <property type="entry name" value="DEHYDROGENASE"/>
    <property type="match status" value="1"/>
</dbReference>
<evidence type="ECO:0000259" key="5">
    <source>
        <dbReference type="Pfam" id="PF02663"/>
    </source>
</evidence>
<dbReference type="Pfam" id="PF02663">
    <property type="entry name" value="FmdE"/>
    <property type="match status" value="1"/>
</dbReference>
<evidence type="ECO:0008006" key="9">
    <source>
        <dbReference type="Google" id="ProtNLM"/>
    </source>
</evidence>
<feature type="domain" description="Zinc finger DksA/TraR C4-type" evidence="4">
    <location>
        <begin position="171"/>
        <end position="198"/>
    </location>
</feature>
<keyword evidence="1" id="KW-0479">Metal-binding</keyword>
<gene>
    <name evidence="6" type="ORF">JKAPHALJ_00004</name>
    <name evidence="8" type="ORF">OALCLDJD_00002</name>
    <name evidence="7" type="ORF">PAACNKLE_00036</name>
</gene>
<evidence type="ECO:0000313" key="6">
    <source>
        <dbReference type="EMBL" id="QNO44317.1"/>
    </source>
</evidence>
<sequence>MNPIDTESMLETAIKFHGHQCPGLAMGLRVSQVALRELGKPARDEEMVAIVENSSCGVDAIQVLTGCTFGKGNLIFRDFGKYVYTFMNRENQRALKISIKKEAVLPDKHHLDLFAKVKVGTATPAEAEEFKRLHVEKSNALLVLPEDELLIIEEITPEPLPMAHIHESVCCDKCGEPVMETRIRLLGGAPHCIPCFEELMK</sequence>
<protein>
    <recommendedName>
        <fullName evidence="9">Formylmethanofuran dehydrogenase subunit E domain-containing protein</fullName>
    </recommendedName>
</protein>
<dbReference type="Pfam" id="PF01258">
    <property type="entry name" value="zf-dskA_traR"/>
    <property type="match status" value="1"/>
</dbReference>
<evidence type="ECO:0000313" key="7">
    <source>
        <dbReference type="EMBL" id="QNO46500.1"/>
    </source>
</evidence>
<dbReference type="EMBL" id="MT631281">
    <property type="protein sequence ID" value="QNO47879.1"/>
    <property type="molecule type" value="Genomic_DNA"/>
</dbReference>
<dbReference type="SUPFAM" id="SSF143555">
    <property type="entry name" value="FwdE-like"/>
    <property type="match status" value="1"/>
</dbReference>
<dbReference type="EMBL" id="MT631191">
    <property type="protein sequence ID" value="QNO46500.1"/>
    <property type="molecule type" value="Genomic_DNA"/>
</dbReference>
<evidence type="ECO:0000256" key="1">
    <source>
        <dbReference type="ARBA" id="ARBA00022723"/>
    </source>
</evidence>
<organism evidence="6">
    <name type="scientific">Candidatus Methanogaster sp. ANME-2c ERB4</name>
    <dbReference type="NCBI Taxonomy" id="2759911"/>
    <lineage>
        <taxon>Archaea</taxon>
        <taxon>Methanobacteriati</taxon>
        <taxon>Methanobacteriota</taxon>
        <taxon>Stenosarchaea group</taxon>
        <taxon>Methanomicrobia</taxon>
        <taxon>Methanosarcinales</taxon>
        <taxon>ANME-2 cluster</taxon>
        <taxon>Candidatus Methanogasteraceae</taxon>
        <taxon>Candidatus Methanogaster</taxon>
    </lineage>
</organism>
<keyword evidence="3" id="KW-0862">Zinc</keyword>